<protein>
    <recommendedName>
        <fullName evidence="1">Methyltransferase domain-containing protein</fullName>
    </recommendedName>
</protein>
<dbReference type="SUPFAM" id="SSF53335">
    <property type="entry name" value="S-adenosyl-L-methionine-dependent methyltransferases"/>
    <property type="match status" value="1"/>
</dbReference>
<organism evidence="2 3">
    <name type="scientific">Acetivibrio ethanolgignens</name>
    <dbReference type="NCBI Taxonomy" id="290052"/>
    <lineage>
        <taxon>Bacteria</taxon>
        <taxon>Bacillati</taxon>
        <taxon>Bacillota</taxon>
        <taxon>Clostridia</taxon>
        <taxon>Eubacteriales</taxon>
        <taxon>Oscillospiraceae</taxon>
        <taxon>Acetivibrio</taxon>
    </lineage>
</organism>
<dbReference type="Proteomes" id="UP000054874">
    <property type="component" value="Unassembled WGS sequence"/>
</dbReference>
<dbReference type="EMBL" id="LNAM01000193">
    <property type="protein sequence ID" value="KSV57937.1"/>
    <property type="molecule type" value="Genomic_DNA"/>
</dbReference>
<comment type="caution">
    <text evidence="2">The sequence shown here is derived from an EMBL/GenBank/DDBJ whole genome shotgun (WGS) entry which is preliminary data.</text>
</comment>
<evidence type="ECO:0000259" key="1">
    <source>
        <dbReference type="Pfam" id="PF13847"/>
    </source>
</evidence>
<proteinExistence type="predicted"/>
<dbReference type="GO" id="GO:0008168">
    <property type="term" value="F:methyltransferase activity"/>
    <property type="evidence" value="ECO:0007669"/>
    <property type="project" value="InterPro"/>
</dbReference>
<dbReference type="PANTHER" id="PTHR47739">
    <property type="entry name" value="TRNA1(VAL) (ADENINE(37)-N6)-METHYLTRANSFERASE"/>
    <property type="match status" value="1"/>
</dbReference>
<name>A0A0V8QBJ4_9FIRM</name>
<dbReference type="Gene3D" id="3.40.50.150">
    <property type="entry name" value="Vaccinia Virus protein VP39"/>
    <property type="match status" value="1"/>
</dbReference>
<keyword evidence="3" id="KW-1185">Reference proteome</keyword>
<evidence type="ECO:0000313" key="2">
    <source>
        <dbReference type="EMBL" id="KSV57937.1"/>
    </source>
</evidence>
<dbReference type="Pfam" id="PF13847">
    <property type="entry name" value="Methyltransf_31"/>
    <property type="match status" value="1"/>
</dbReference>
<dbReference type="OrthoDB" id="9777257at2"/>
<dbReference type="CDD" id="cd02440">
    <property type="entry name" value="AdoMet_MTases"/>
    <property type="match status" value="1"/>
</dbReference>
<sequence>MQEAFLKPGERLDDLQRNNYHIIQNPEKFCFGMDAVLLSGFATVKPGERAMDIGTGTGIIPILLAAKTKGEHFTGLEIQTESADMARRSIAYNGLEERISVVIGDIKEAEKLFSPASFHVITTNPPYMIENHGIKNTDSPKAIARHELKCTLEDIVRQSSRLLVPGGRFYMIHRPFRLAEIIGTLTRYRLEPKRMRMVHPFVDREPNMVLLECYKDGKPRITVEPPLILFSEPGCYTEEIKREYGF</sequence>
<gene>
    <name evidence="2" type="ORF">ASU35_14715</name>
</gene>
<dbReference type="InterPro" id="IPR029063">
    <property type="entry name" value="SAM-dependent_MTases_sf"/>
</dbReference>
<dbReference type="InterPro" id="IPR050210">
    <property type="entry name" value="tRNA_Adenine-N(6)_MTase"/>
</dbReference>
<evidence type="ECO:0000313" key="3">
    <source>
        <dbReference type="Proteomes" id="UP000054874"/>
    </source>
</evidence>
<dbReference type="STRING" id="290052.ASU35_14715"/>
<dbReference type="AlphaFoldDB" id="A0A0V8QBJ4"/>
<accession>A0A0V8QBJ4</accession>
<dbReference type="PANTHER" id="PTHR47739:SF1">
    <property type="entry name" value="TRNA1(VAL) (ADENINE(37)-N6)-METHYLTRANSFERASE"/>
    <property type="match status" value="1"/>
</dbReference>
<dbReference type="InterPro" id="IPR025714">
    <property type="entry name" value="Methyltranfer_dom"/>
</dbReference>
<feature type="domain" description="Methyltransferase" evidence="1">
    <location>
        <begin position="45"/>
        <end position="172"/>
    </location>
</feature>
<dbReference type="RefSeq" id="WP_058353815.1">
    <property type="nucleotide sequence ID" value="NZ_CABMMD010000193.1"/>
</dbReference>
<reference evidence="2 3" key="1">
    <citation type="submission" date="2015-11" db="EMBL/GenBank/DDBJ databases">
        <title>Butyribacter intestini gen. nov., sp. nov., a butyric acid-producing bacterium of the family Lachnospiraceae isolated from the human faeces.</title>
        <authorList>
            <person name="Zou Y."/>
            <person name="Xue W."/>
            <person name="Luo G."/>
            <person name="Lv M."/>
        </authorList>
    </citation>
    <scope>NUCLEOTIDE SEQUENCE [LARGE SCALE GENOMIC DNA]</scope>
    <source>
        <strain evidence="2 3">ACET-33324</strain>
    </source>
</reference>